<reference evidence="1" key="2">
    <citation type="submission" date="2025-08" db="UniProtKB">
        <authorList>
            <consortium name="Ensembl"/>
        </authorList>
    </citation>
    <scope>IDENTIFICATION</scope>
    <source>
        <strain evidence="1">breed Abyssinian</strain>
    </source>
</reference>
<evidence type="ECO:0008006" key="3">
    <source>
        <dbReference type="Google" id="ProtNLM"/>
    </source>
</evidence>
<protein>
    <recommendedName>
        <fullName evidence="3">Secreted protein</fullName>
    </recommendedName>
</protein>
<evidence type="ECO:0000313" key="2">
    <source>
        <dbReference type="Proteomes" id="UP000823872"/>
    </source>
</evidence>
<reference evidence="1 2" key="1">
    <citation type="submission" date="2021-02" db="EMBL/GenBank/DDBJ databases">
        <title>Safari Cat Assemblies.</title>
        <authorList>
            <person name="Bredemeyer K.R."/>
            <person name="Murphy W.J."/>
        </authorList>
    </citation>
    <scope>NUCLEOTIDE SEQUENCE [LARGE SCALE GENOMIC DNA]</scope>
</reference>
<reference evidence="1" key="3">
    <citation type="submission" date="2025-09" db="UniProtKB">
        <authorList>
            <consortium name="Ensembl"/>
        </authorList>
    </citation>
    <scope>IDENTIFICATION</scope>
    <source>
        <strain evidence="1">breed Abyssinian</strain>
    </source>
</reference>
<sequence>MRSQYIFAFVSLASGDVLNKMLWPRSKRFLPAFSSRILMASCLALRSFIHFEFIFVYGVKKWSRFILLHVAVQFSQHHLLKRLSFFHWIFFPALLEISLPYVCKSISGFSVLFH</sequence>
<proteinExistence type="predicted"/>
<keyword evidence="2" id="KW-1185">Reference proteome</keyword>
<name>A0ABI7XJM8_FELCA</name>
<evidence type="ECO:0000313" key="1">
    <source>
        <dbReference type="Ensembl" id="ENSFCTP00005022750.1"/>
    </source>
</evidence>
<organism evidence="1 2">
    <name type="scientific">Felis catus</name>
    <name type="common">Cat</name>
    <name type="synonym">Felis silvestris catus</name>
    <dbReference type="NCBI Taxonomy" id="9685"/>
    <lineage>
        <taxon>Eukaryota</taxon>
        <taxon>Metazoa</taxon>
        <taxon>Chordata</taxon>
        <taxon>Craniata</taxon>
        <taxon>Vertebrata</taxon>
        <taxon>Euteleostomi</taxon>
        <taxon>Mammalia</taxon>
        <taxon>Eutheria</taxon>
        <taxon>Laurasiatheria</taxon>
        <taxon>Carnivora</taxon>
        <taxon>Feliformia</taxon>
        <taxon>Felidae</taxon>
        <taxon>Felinae</taxon>
        <taxon>Felis</taxon>
    </lineage>
</organism>
<dbReference type="Proteomes" id="UP000823872">
    <property type="component" value="Chromosome B1"/>
</dbReference>
<dbReference type="Ensembl" id="ENSFCTT00005033619.1">
    <property type="protein sequence ID" value="ENSFCTP00005022750.1"/>
    <property type="gene ID" value="ENSFCTG00005011894.1"/>
</dbReference>
<accession>A0ABI7XJM8</accession>
<dbReference type="GeneTree" id="ENSGT01140000286562"/>